<accession>A0A1I4BE95</accession>
<dbReference type="EMBL" id="FORT01000017">
    <property type="protein sequence ID" value="SFK66359.1"/>
    <property type="molecule type" value="Genomic_DNA"/>
</dbReference>
<reference evidence="3" key="1">
    <citation type="submission" date="2016-10" db="EMBL/GenBank/DDBJ databases">
        <authorList>
            <person name="Varghese N."/>
            <person name="Submissions S."/>
        </authorList>
    </citation>
    <scope>NUCLEOTIDE SEQUENCE [LARGE SCALE GENOMIC DNA]</scope>
    <source>
        <strain evidence="3">OK042</strain>
    </source>
</reference>
<evidence type="ECO:0000256" key="1">
    <source>
        <dbReference type="SAM" id="Phobius"/>
    </source>
</evidence>
<proteinExistence type="predicted"/>
<feature type="transmembrane region" description="Helical" evidence="1">
    <location>
        <begin position="6"/>
        <end position="24"/>
    </location>
</feature>
<dbReference type="STRING" id="1884381.SAMN05518846_11764"/>
<protein>
    <recommendedName>
        <fullName evidence="4">Sporulation protein YhaL</fullName>
    </recommendedName>
</protein>
<sequence length="59" mass="7062">MKLWVFLILVFGGLLLFGGAYEFFSRRKRKVRLTPDKYEQTYTEQLLQDTRDSINRTDS</sequence>
<evidence type="ECO:0000313" key="2">
    <source>
        <dbReference type="EMBL" id="SFK66359.1"/>
    </source>
</evidence>
<keyword evidence="3" id="KW-1185">Reference proteome</keyword>
<keyword evidence="1" id="KW-0472">Membrane</keyword>
<evidence type="ECO:0000313" key="3">
    <source>
        <dbReference type="Proteomes" id="UP000198915"/>
    </source>
</evidence>
<dbReference type="Proteomes" id="UP000198915">
    <property type="component" value="Unassembled WGS sequence"/>
</dbReference>
<organism evidence="2 3">
    <name type="scientific">Brevibacillus centrosporus</name>
    <dbReference type="NCBI Taxonomy" id="54910"/>
    <lineage>
        <taxon>Bacteria</taxon>
        <taxon>Bacillati</taxon>
        <taxon>Bacillota</taxon>
        <taxon>Bacilli</taxon>
        <taxon>Bacillales</taxon>
        <taxon>Paenibacillaceae</taxon>
        <taxon>Brevibacillus</taxon>
    </lineage>
</organism>
<name>A0A1I4BE95_9BACL</name>
<evidence type="ECO:0008006" key="4">
    <source>
        <dbReference type="Google" id="ProtNLM"/>
    </source>
</evidence>
<keyword evidence="1" id="KW-0812">Transmembrane</keyword>
<dbReference type="RefSeq" id="WP_092274517.1">
    <property type="nucleotide sequence ID" value="NZ_BJOE01000031.1"/>
</dbReference>
<keyword evidence="1" id="KW-1133">Transmembrane helix</keyword>
<dbReference type="AlphaFoldDB" id="A0A1I4BE95"/>
<gene>
    <name evidence="2" type="ORF">SAMN05518846_11764</name>
</gene>